<feature type="domain" description="Helix-turn-helix" evidence="1">
    <location>
        <begin position="41"/>
        <end position="84"/>
    </location>
</feature>
<dbReference type="OrthoDB" id="798073at2"/>
<gene>
    <name evidence="2" type="ORF">EFA69_19015</name>
</gene>
<reference evidence="2 3" key="1">
    <citation type="submission" date="2018-11" db="EMBL/GenBank/DDBJ databases">
        <title>Rufibacter latericius sp. nov., isolated from water in Baiyang Lake.</title>
        <authorList>
            <person name="Yang Y."/>
        </authorList>
    </citation>
    <scope>NUCLEOTIDE SEQUENCE [LARGE SCALE GENOMIC DNA]</scope>
    <source>
        <strain evidence="2 3">MCC P1</strain>
    </source>
</reference>
<protein>
    <submittedName>
        <fullName evidence="2">DNA-binding protein</fullName>
    </submittedName>
</protein>
<proteinExistence type="predicted"/>
<dbReference type="InterPro" id="IPR010982">
    <property type="entry name" value="Lambda_DNA-bd_dom_sf"/>
</dbReference>
<organism evidence="2 3">
    <name type="scientific">Rufibacter immobilis</name>
    <dbReference type="NCBI Taxonomy" id="1348778"/>
    <lineage>
        <taxon>Bacteria</taxon>
        <taxon>Pseudomonadati</taxon>
        <taxon>Bacteroidota</taxon>
        <taxon>Cytophagia</taxon>
        <taxon>Cytophagales</taxon>
        <taxon>Hymenobacteraceae</taxon>
        <taxon>Rufibacter</taxon>
    </lineage>
</organism>
<dbReference type="InterPro" id="IPR009061">
    <property type="entry name" value="DNA-bd_dom_put_sf"/>
</dbReference>
<keyword evidence="2" id="KW-0238">DNA-binding</keyword>
<dbReference type="RefSeq" id="WP_123134631.1">
    <property type="nucleotide sequence ID" value="NZ_RJJE01000017.1"/>
</dbReference>
<dbReference type="AlphaFoldDB" id="A0A3M9MRJ9"/>
<dbReference type="Proteomes" id="UP000271010">
    <property type="component" value="Unassembled WGS sequence"/>
</dbReference>
<evidence type="ECO:0000313" key="3">
    <source>
        <dbReference type="Proteomes" id="UP000271010"/>
    </source>
</evidence>
<dbReference type="GO" id="GO:0003677">
    <property type="term" value="F:DNA binding"/>
    <property type="evidence" value="ECO:0007669"/>
    <property type="project" value="UniProtKB-KW"/>
</dbReference>
<dbReference type="EMBL" id="RJJE01000017">
    <property type="protein sequence ID" value="RNI28164.1"/>
    <property type="molecule type" value="Genomic_DNA"/>
</dbReference>
<dbReference type="Gene3D" id="1.10.260.40">
    <property type="entry name" value="lambda repressor-like DNA-binding domains"/>
    <property type="match status" value="1"/>
</dbReference>
<comment type="caution">
    <text evidence="2">The sequence shown here is derived from an EMBL/GenBank/DDBJ whole genome shotgun (WGS) entry which is preliminary data.</text>
</comment>
<dbReference type="SUPFAM" id="SSF46955">
    <property type="entry name" value="Putative DNA-binding domain"/>
    <property type="match status" value="1"/>
</dbReference>
<keyword evidence="3" id="KW-1185">Reference proteome</keyword>
<accession>A0A3M9MRJ9</accession>
<dbReference type="InterPro" id="IPR041657">
    <property type="entry name" value="HTH_17"/>
</dbReference>
<dbReference type="Pfam" id="PF12728">
    <property type="entry name" value="HTH_17"/>
    <property type="match status" value="1"/>
</dbReference>
<evidence type="ECO:0000259" key="1">
    <source>
        <dbReference type="Pfam" id="PF12728"/>
    </source>
</evidence>
<evidence type="ECO:0000313" key="2">
    <source>
        <dbReference type="EMBL" id="RNI28164.1"/>
    </source>
</evidence>
<name>A0A3M9MRJ9_9BACT</name>
<sequence length="94" mass="10925">MKTENDQILVISMTKRDLDDYIDKYLRAKPLYSKEEKGEKLSQKQAAALFGVTTVTIIRWQKKGIIPFNKVGRTVFYYKSELLKIAQVTPELLK</sequence>